<dbReference type="AlphaFoldDB" id="A0A6C0JJ22"/>
<feature type="transmembrane region" description="Helical" evidence="1">
    <location>
        <begin position="24"/>
        <end position="43"/>
    </location>
</feature>
<keyword evidence="1" id="KW-0812">Transmembrane</keyword>
<organism evidence="2">
    <name type="scientific">viral metagenome</name>
    <dbReference type="NCBI Taxonomy" id="1070528"/>
    <lineage>
        <taxon>unclassified sequences</taxon>
        <taxon>metagenomes</taxon>
        <taxon>organismal metagenomes</taxon>
    </lineage>
</organism>
<keyword evidence="1" id="KW-0472">Membrane</keyword>
<proteinExistence type="predicted"/>
<evidence type="ECO:0000256" key="1">
    <source>
        <dbReference type="SAM" id="Phobius"/>
    </source>
</evidence>
<keyword evidence="1" id="KW-1133">Transmembrane helix</keyword>
<protein>
    <submittedName>
        <fullName evidence="2">Uncharacterized protein</fullName>
    </submittedName>
</protein>
<accession>A0A6C0JJ22</accession>
<sequence>MDNTNTNQPVTSNNTSNMFSDKNGLILILLLLLLFSFLGINLLNIGGDFIQRVNVVFAPFVSRILMTFGYTTGTVIDKTADVVTDVSKTGIDIAGGAAHSLGDLFIKASSGNPSGPIDLEKTINEAVKKTVIDEPKPDTTTNPIQKPISSAKTQWCLVGEYEGRRGCIEVTDQDKCLSGQVFPTQKMCLNPTYTNNMQPSLKPVRE</sequence>
<evidence type="ECO:0000313" key="2">
    <source>
        <dbReference type="EMBL" id="QHU04786.1"/>
    </source>
</evidence>
<dbReference type="EMBL" id="MN740404">
    <property type="protein sequence ID" value="QHU04786.1"/>
    <property type="molecule type" value="Genomic_DNA"/>
</dbReference>
<name>A0A6C0JJ22_9ZZZZ</name>
<reference evidence="2" key="1">
    <citation type="journal article" date="2020" name="Nature">
        <title>Giant virus diversity and host interactions through global metagenomics.</title>
        <authorList>
            <person name="Schulz F."/>
            <person name="Roux S."/>
            <person name="Paez-Espino D."/>
            <person name="Jungbluth S."/>
            <person name="Walsh D.A."/>
            <person name="Denef V.J."/>
            <person name="McMahon K.D."/>
            <person name="Konstantinidis K.T."/>
            <person name="Eloe-Fadrosh E.A."/>
            <person name="Kyrpides N.C."/>
            <person name="Woyke T."/>
        </authorList>
    </citation>
    <scope>NUCLEOTIDE SEQUENCE</scope>
    <source>
        <strain evidence="2">GVMAG-M-3300027708-5</strain>
    </source>
</reference>